<dbReference type="RefSeq" id="WP_321392256.1">
    <property type="nucleotide sequence ID" value="NZ_CP139487.1"/>
</dbReference>
<proteinExistence type="predicted"/>
<evidence type="ECO:0000256" key="1">
    <source>
        <dbReference type="SAM" id="Phobius"/>
    </source>
</evidence>
<evidence type="ECO:0000313" key="2">
    <source>
        <dbReference type="EMBL" id="WPU64112.1"/>
    </source>
</evidence>
<name>A0AAX4HLR5_9BACT</name>
<feature type="transmembrane region" description="Helical" evidence="1">
    <location>
        <begin position="98"/>
        <end position="116"/>
    </location>
</feature>
<gene>
    <name evidence="2" type="ORF">SOO65_15570</name>
</gene>
<protein>
    <submittedName>
        <fullName evidence="2">Uncharacterized protein</fullName>
    </submittedName>
</protein>
<keyword evidence="1" id="KW-0472">Membrane</keyword>
<keyword evidence="1" id="KW-1133">Transmembrane helix</keyword>
<keyword evidence="1" id="KW-0812">Transmembrane</keyword>
<dbReference type="KEGG" id="psti:SOO65_15570"/>
<organism evidence="2 3">
    <name type="scientific">Peredibacter starrii</name>
    <dbReference type="NCBI Taxonomy" id="28202"/>
    <lineage>
        <taxon>Bacteria</taxon>
        <taxon>Pseudomonadati</taxon>
        <taxon>Bdellovibrionota</taxon>
        <taxon>Bacteriovoracia</taxon>
        <taxon>Bacteriovoracales</taxon>
        <taxon>Bacteriovoracaceae</taxon>
        <taxon>Peredibacter</taxon>
    </lineage>
</organism>
<keyword evidence="3" id="KW-1185">Reference proteome</keyword>
<reference evidence="2 3" key="1">
    <citation type="submission" date="2023-11" db="EMBL/GenBank/DDBJ databases">
        <title>Peredibacter starrii A3.12.</title>
        <authorList>
            <person name="Mitchell R.J."/>
        </authorList>
    </citation>
    <scope>NUCLEOTIDE SEQUENCE [LARGE SCALE GENOMIC DNA]</scope>
    <source>
        <strain evidence="2 3">A3.12</strain>
    </source>
</reference>
<evidence type="ECO:0000313" key="3">
    <source>
        <dbReference type="Proteomes" id="UP001324634"/>
    </source>
</evidence>
<dbReference type="AlphaFoldDB" id="A0AAX4HLR5"/>
<sequence length="129" mass="14626">MKLILIMSVSIISTQLTRWIIKEKELSPIRTSTMLTLAFYLMTVPFEFEHKLLLQSAFLGATFVGMSETGKMSEKRLFWASLVYALIFNYVLPFNVGLGGALGFAAFTSCLFVQFMRTHVIKVSTVKRN</sequence>
<dbReference type="EMBL" id="CP139487">
    <property type="protein sequence ID" value="WPU64112.1"/>
    <property type="molecule type" value="Genomic_DNA"/>
</dbReference>
<dbReference type="Proteomes" id="UP001324634">
    <property type="component" value="Chromosome"/>
</dbReference>
<accession>A0AAX4HLR5</accession>